<feature type="compositionally biased region" description="Polar residues" evidence="1">
    <location>
        <begin position="25"/>
        <end position="35"/>
    </location>
</feature>
<accession>A0A059CLS8</accession>
<proteinExistence type="predicted"/>
<dbReference type="InParanoid" id="A0A059CLS8"/>
<evidence type="ECO:0000313" key="2">
    <source>
        <dbReference type="EMBL" id="KCW79194.1"/>
    </source>
</evidence>
<sequence>MPPRKKDNFLNPYSQMQDAKRIPTIKNNTPLNSKNHIPGHPNYEPQRLFQPMSYRNIKRNELPNINDSNSHQAERLALRIYENNSDDDTSRHPDNSACHFRATRPQPTIKQGF</sequence>
<dbReference type="EMBL" id="KK198755">
    <property type="protein sequence ID" value="KCW79194.1"/>
    <property type="molecule type" value="Genomic_DNA"/>
</dbReference>
<feature type="region of interest" description="Disordered" evidence="1">
    <location>
        <begin position="1"/>
        <end position="45"/>
    </location>
</feature>
<evidence type="ECO:0000256" key="1">
    <source>
        <dbReference type="SAM" id="MobiDB-lite"/>
    </source>
</evidence>
<gene>
    <name evidence="2" type="ORF">EUGRSUZ_C00626</name>
</gene>
<reference evidence="2" key="1">
    <citation type="submission" date="2013-07" db="EMBL/GenBank/DDBJ databases">
        <title>The genome of Eucalyptus grandis.</title>
        <authorList>
            <person name="Schmutz J."/>
            <person name="Hayes R."/>
            <person name="Myburg A."/>
            <person name="Tuskan G."/>
            <person name="Grattapaglia D."/>
            <person name="Rokhsar D.S."/>
        </authorList>
    </citation>
    <scope>NUCLEOTIDE SEQUENCE</scope>
    <source>
        <tissue evidence="2">Leaf extractions</tissue>
    </source>
</reference>
<organism evidence="2">
    <name type="scientific">Eucalyptus grandis</name>
    <name type="common">Flooded gum</name>
    <dbReference type="NCBI Taxonomy" id="71139"/>
    <lineage>
        <taxon>Eukaryota</taxon>
        <taxon>Viridiplantae</taxon>
        <taxon>Streptophyta</taxon>
        <taxon>Embryophyta</taxon>
        <taxon>Tracheophyta</taxon>
        <taxon>Spermatophyta</taxon>
        <taxon>Magnoliopsida</taxon>
        <taxon>eudicotyledons</taxon>
        <taxon>Gunneridae</taxon>
        <taxon>Pentapetalae</taxon>
        <taxon>rosids</taxon>
        <taxon>malvids</taxon>
        <taxon>Myrtales</taxon>
        <taxon>Myrtaceae</taxon>
        <taxon>Myrtoideae</taxon>
        <taxon>Eucalypteae</taxon>
        <taxon>Eucalyptus</taxon>
    </lineage>
</organism>
<name>A0A059CLS8_EUCGR</name>
<dbReference type="AlphaFoldDB" id="A0A059CLS8"/>
<dbReference type="Gramene" id="KCW79194">
    <property type="protein sequence ID" value="KCW79194"/>
    <property type="gene ID" value="EUGRSUZ_C00626"/>
</dbReference>
<protein>
    <submittedName>
        <fullName evidence="2">Uncharacterized protein</fullName>
    </submittedName>
</protein>
<feature type="region of interest" description="Disordered" evidence="1">
    <location>
        <begin position="83"/>
        <end position="113"/>
    </location>
</feature>